<dbReference type="InterPro" id="IPR029001">
    <property type="entry name" value="ITPase-like_fam"/>
</dbReference>
<comment type="function">
    <text evidence="3">Nucleoside triphosphate pyrophosphatase that hydrolyzes dTTP and UTP. May have a dual role in cell division arrest and in preventing the incorporation of modified nucleotides into cellular nucleic acids.</text>
</comment>
<proteinExistence type="inferred from homology"/>
<evidence type="ECO:0000313" key="4">
    <source>
        <dbReference type="EMBL" id="RGT55106.1"/>
    </source>
</evidence>
<gene>
    <name evidence="4" type="primary">maf</name>
    <name evidence="4" type="ORF">DWX20_08095</name>
</gene>
<dbReference type="InterPro" id="IPR003697">
    <property type="entry name" value="Maf-like"/>
</dbReference>
<name>A0A412PD51_9FIRM</name>
<accession>A0A412PD51</accession>
<comment type="catalytic activity">
    <reaction evidence="3">
        <text>dTTP + H2O = dTMP + diphosphate + H(+)</text>
        <dbReference type="Rhea" id="RHEA:28534"/>
        <dbReference type="ChEBI" id="CHEBI:15377"/>
        <dbReference type="ChEBI" id="CHEBI:15378"/>
        <dbReference type="ChEBI" id="CHEBI:33019"/>
        <dbReference type="ChEBI" id="CHEBI:37568"/>
        <dbReference type="ChEBI" id="CHEBI:63528"/>
        <dbReference type="EC" id="3.6.1.9"/>
    </reaction>
</comment>
<evidence type="ECO:0000313" key="5">
    <source>
        <dbReference type="Proteomes" id="UP000284731"/>
    </source>
</evidence>
<dbReference type="EC" id="3.6.1.9" evidence="3"/>
<sequence>MRKLVLASQSPRRKELLEKTGFSFICDPADIDETIDLQADLVEESKNLSYRKAKTVLERHPESIVIGSDTLVLCDNQVMGKPEDDEDAFKMLKKLQNHKSQVLTSLCIISEKKCFTYASVADVYFVQMSDEEIWDYIHTGETADKAGAYAIQGFGGRYIKEIHGDYYTIMGLPLQVVYNELKNSTDY</sequence>
<dbReference type="CDD" id="cd00555">
    <property type="entry name" value="Maf"/>
    <property type="match status" value="1"/>
</dbReference>
<feature type="active site" description="Proton acceptor" evidence="3">
    <location>
        <position position="69"/>
    </location>
</feature>
<comment type="caution">
    <text evidence="3">Lacks conserved residue(s) required for the propagation of feature annotation.</text>
</comment>
<dbReference type="SUPFAM" id="SSF52972">
    <property type="entry name" value="ITPase-like"/>
    <property type="match status" value="1"/>
</dbReference>
<keyword evidence="2 3" id="KW-0378">Hydrolase</keyword>
<evidence type="ECO:0000256" key="2">
    <source>
        <dbReference type="ARBA" id="ARBA00022801"/>
    </source>
</evidence>
<reference evidence="4 5" key="1">
    <citation type="submission" date="2018-08" db="EMBL/GenBank/DDBJ databases">
        <title>A genome reference for cultivated species of the human gut microbiota.</title>
        <authorList>
            <person name="Zou Y."/>
            <person name="Xue W."/>
            <person name="Luo G."/>
        </authorList>
    </citation>
    <scope>NUCLEOTIDE SEQUENCE [LARGE SCALE GENOMIC DNA]</scope>
    <source>
        <strain evidence="4 5">AF18-46</strain>
    </source>
</reference>
<feature type="site" description="Important for substrate specificity" evidence="3">
    <location>
        <position position="12"/>
    </location>
</feature>
<dbReference type="RefSeq" id="WP_118765130.1">
    <property type="nucleotide sequence ID" value="NZ_CABJCF010000003.1"/>
</dbReference>
<dbReference type="PIRSF" id="PIRSF006305">
    <property type="entry name" value="Maf"/>
    <property type="match status" value="1"/>
</dbReference>
<comment type="similarity">
    <text evidence="3">Belongs to the Maf family. YhdE subfamily.</text>
</comment>
<dbReference type="HAMAP" id="MF_00528">
    <property type="entry name" value="Maf"/>
    <property type="match status" value="1"/>
</dbReference>
<dbReference type="PANTHER" id="PTHR43213:SF5">
    <property type="entry name" value="BIFUNCTIONAL DTTP_UTP PYROPHOSPHATASE_METHYLTRANSFERASE PROTEIN-RELATED"/>
    <property type="match status" value="1"/>
</dbReference>
<dbReference type="NCBIfam" id="TIGR00172">
    <property type="entry name" value="maf"/>
    <property type="match status" value="1"/>
</dbReference>
<dbReference type="GO" id="GO:0036221">
    <property type="term" value="F:UTP diphosphatase activity"/>
    <property type="evidence" value="ECO:0007669"/>
    <property type="project" value="RHEA"/>
</dbReference>
<comment type="catalytic activity">
    <reaction evidence="3">
        <text>UTP + H2O = UMP + diphosphate + H(+)</text>
        <dbReference type="Rhea" id="RHEA:29395"/>
        <dbReference type="ChEBI" id="CHEBI:15377"/>
        <dbReference type="ChEBI" id="CHEBI:15378"/>
        <dbReference type="ChEBI" id="CHEBI:33019"/>
        <dbReference type="ChEBI" id="CHEBI:46398"/>
        <dbReference type="ChEBI" id="CHEBI:57865"/>
        <dbReference type="EC" id="3.6.1.9"/>
    </reaction>
</comment>
<evidence type="ECO:0000256" key="1">
    <source>
        <dbReference type="ARBA" id="ARBA00001968"/>
    </source>
</evidence>
<dbReference type="GO" id="GO:0009117">
    <property type="term" value="P:nucleotide metabolic process"/>
    <property type="evidence" value="ECO:0007669"/>
    <property type="project" value="UniProtKB-KW"/>
</dbReference>
<protein>
    <recommendedName>
        <fullName evidence="3">dTTP/UTP pyrophosphatase</fullName>
        <shortName evidence="3">dTTPase/UTPase</shortName>
        <ecNumber evidence="3">3.6.1.9</ecNumber>
    </recommendedName>
    <alternativeName>
        <fullName evidence="3">Nucleoside triphosphate pyrophosphatase</fullName>
    </alternativeName>
    <alternativeName>
        <fullName evidence="3">Nucleotide pyrophosphatase</fullName>
        <shortName evidence="3">Nucleotide PPase</shortName>
    </alternativeName>
</protein>
<feature type="site" description="Important for substrate specificity" evidence="3">
    <location>
        <position position="152"/>
    </location>
</feature>
<evidence type="ECO:0000256" key="3">
    <source>
        <dbReference type="HAMAP-Rule" id="MF_00528"/>
    </source>
</evidence>
<organism evidence="4 5">
    <name type="scientific">Solobacterium moorei</name>
    <dbReference type="NCBI Taxonomy" id="102148"/>
    <lineage>
        <taxon>Bacteria</taxon>
        <taxon>Bacillati</taxon>
        <taxon>Bacillota</taxon>
        <taxon>Erysipelotrichia</taxon>
        <taxon>Erysipelotrichales</taxon>
        <taxon>Erysipelotrichaceae</taxon>
        <taxon>Solobacterium</taxon>
    </lineage>
</organism>
<dbReference type="GO" id="GO:0036218">
    <property type="term" value="F:dTTP diphosphatase activity"/>
    <property type="evidence" value="ECO:0007669"/>
    <property type="project" value="RHEA"/>
</dbReference>
<dbReference type="AlphaFoldDB" id="A0A412PD51"/>
<dbReference type="Pfam" id="PF02545">
    <property type="entry name" value="Maf"/>
    <property type="match status" value="1"/>
</dbReference>
<dbReference type="Proteomes" id="UP000284731">
    <property type="component" value="Unassembled WGS sequence"/>
</dbReference>
<keyword evidence="3" id="KW-0546">Nucleotide metabolism</keyword>
<dbReference type="EMBL" id="QRWX01000003">
    <property type="protein sequence ID" value="RGT55106.1"/>
    <property type="molecule type" value="Genomic_DNA"/>
</dbReference>
<feature type="site" description="Important for substrate specificity" evidence="3">
    <location>
        <position position="70"/>
    </location>
</feature>
<dbReference type="PANTHER" id="PTHR43213">
    <property type="entry name" value="BIFUNCTIONAL DTTP/UTP PYROPHOSPHATASE/METHYLTRANSFERASE PROTEIN-RELATED"/>
    <property type="match status" value="1"/>
</dbReference>
<comment type="subcellular location">
    <subcellularLocation>
        <location evidence="3">Cytoplasm</location>
    </subcellularLocation>
</comment>
<comment type="caution">
    <text evidence="4">The sequence shown here is derived from an EMBL/GenBank/DDBJ whole genome shotgun (WGS) entry which is preliminary data.</text>
</comment>
<keyword evidence="3" id="KW-0963">Cytoplasm</keyword>
<dbReference type="Gene3D" id="3.90.950.10">
    <property type="match status" value="1"/>
</dbReference>
<dbReference type="GO" id="GO:0005737">
    <property type="term" value="C:cytoplasm"/>
    <property type="evidence" value="ECO:0007669"/>
    <property type="project" value="UniProtKB-SubCell"/>
</dbReference>
<comment type="cofactor">
    <cofactor evidence="1 3">
        <name>a divalent metal cation</name>
        <dbReference type="ChEBI" id="CHEBI:60240"/>
    </cofactor>
</comment>